<dbReference type="InterPro" id="IPR029405">
    <property type="entry name" value="APCDD1_dom"/>
</dbReference>
<evidence type="ECO:0000256" key="1">
    <source>
        <dbReference type="ARBA" id="ARBA00004167"/>
    </source>
</evidence>
<proteinExistence type="predicted"/>
<feature type="domain" description="APCDD1" evidence="6">
    <location>
        <begin position="2"/>
        <end position="231"/>
    </location>
</feature>
<dbReference type="Pfam" id="PF14921">
    <property type="entry name" value="APCDDC"/>
    <property type="match status" value="2"/>
</dbReference>
<dbReference type="Proteomes" id="UP000466442">
    <property type="component" value="Unassembled WGS sequence"/>
</dbReference>
<dbReference type="OrthoDB" id="5985602at2759"/>
<keyword evidence="5" id="KW-0325">Glycoprotein</keyword>
<name>A0A8S9XRI4_APOLU</name>
<evidence type="ECO:0000256" key="5">
    <source>
        <dbReference type="ARBA" id="ARBA00023180"/>
    </source>
</evidence>
<evidence type="ECO:0000256" key="2">
    <source>
        <dbReference type="ARBA" id="ARBA00022692"/>
    </source>
</evidence>
<keyword evidence="2" id="KW-0812">Transmembrane</keyword>
<accession>A0A8S9XRI4</accession>
<evidence type="ECO:0000259" key="6">
    <source>
        <dbReference type="SMART" id="SM01352"/>
    </source>
</evidence>
<dbReference type="InterPro" id="IPR042425">
    <property type="entry name" value="APCDD1"/>
</dbReference>
<dbReference type="SMART" id="SM01352">
    <property type="entry name" value="APCDDC"/>
    <property type="match status" value="2"/>
</dbReference>
<dbReference type="PANTHER" id="PTHR31021:SF1">
    <property type="entry name" value="CHROMOSOME UNDETERMINED SCAFFOLD_56, WHOLE GENOME SHOTGUN SEQUENCE"/>
    <property type="match status" value="1"/>
</dbReference>
<protein>
    <recommendedName>
        <fullName evidence="6">APCDD1 domain-containing protein</fullName>
    </recommendedName>
</protein>
<keyword evidence="3" id="KW-0732">Signal</keyword>
<feature type="domain" description="APCDD1" evidence="6">
    <location>
        <begin position="232"/>
        <end position="416"/>
    </location>
</feature>
<evidence type="ECO:0000256" key="3">
    <source>
        <dbReference type="ARBA" id="ARBA00022729"/>
    </source>
</evidence>
<comment type="subcellular location">
    <subcellularLocation>
        <location evidence="1">Membrane</location>
        <topology evidence="1">Single-pass membrane protein</topology>
    </subcellularLocation>
</comment>
<evidence type="ECO:0000313" key="7">
    <source>
        <dbReference type="EMBL" id="KAF6211672.1"/>
    </source>
</evidence>
<dbReference type="EMBL" id="WIXP02000004">
    <property type="protein sequence ID" value="KAF6211672.1"/>
    <property type="molecule type" value="Genomic_DNA"/>
</dbReference>
<dbReference type="GO" id="GO:0005886">
    <property type="term" value="C:plasma membrane"/>
    <property type="evidence" value="ECO:0007669"/>
    <property type="project" value="InterPro"/>
</dbReference>
<evidence type="ECO:0000256" key="4">
    <source>
        <dbReference type="ARBA" id="ARBA00023136"/>
    </source>
</evidence>
<dbReference type="GO" id="GO:0030178">
    <property type="term" value="P:negative regulation of Wnt signaling pathway"/>
    <property type="evidence" value="ECO:0007669"/>
    <property type="project" value="InterPro"/>
</dbReference>
<dbReference type="PANTHER" id="PTHR31021">
    <property type="entry name" value="ADENOMATOSIS POLYPOSIS COLI DOWN-REGULATED 1"/>
    <property type="match status" value="1"/>
</dbReference>
<evidence type="ECO:0000313" key="8">
    <source>
        <dbReference type="Proteomes" id="UP000466442"/>
    </source>
</evidence>
<keyword evidence="4" id="KW-0472">Membrane</keyword>
<gene>
    <name evidence="7" type="ORF">GE061_012185</name>
</gene>
<reference evidence="7" key="1">
    <citation type="journal article" date="2021" name="Mol. Ecol. Resour.">
        <title>Apolygus lucorum genome provides insights into omnivorousness and mesophyll feeding.</title>
        <authorList>
            <person name="Liu Y."/>
            <person name="Liu H."/>
            <person name="Wang H."/>
            <person name="Huang T."/>
            <person name="Liu B."/>
            <person name="Yang B."/>
            <person name="Yin L."/>
            <person name="Li B."/>
            <person name="Zhang Y."/>
            <person name="Zhang S."/>
            <person name="Jiang F."/>
            <person name="Zhang X."/>
            <person name="Ren Y."/>
            <person name="Wang B."/>
            <person name="Wang S."/>
            <person name="Lu Y."/>
            <person name="Wu K."/>
            <person name="Fan W."/>
            <person name="Wang G."/>
        </authorList>
    </citation>
    <scope>NUCLEOTIDE SEQUENCE</scope>
    <source>
        <strain evidence="7">12Hb</strain>
    </source>
</reference>
<comment type="caution">
    <text evidence="7">The sequence shown here is derived from an EMBL/GenBank/DDBJ whole genome shotgun (WGS) entry which is preliminary data.</text>
</comment>
<keyword evidence="8" id="KW-1185">Reference proteome</keyword>
<dbReference type="AlphaFoldDB" id="A0A8S9XRI4"/>
<dbReference type="GO" id="GO:0017147">
    <property type="term" value="F:Wnt-protein binding"/>
    <property type="evidence" value="ECO:0007669"/>
    <property type="project" value="InterPro"/>
</dbReference>
<sequence>MRDRCPGLTVQGQHNSRCEVREGPEYVLRSFMYSGNDTFVFSTHRYADDSCGRPGISAVLRGRFSIRGKSWSTVGASQIDYTLDRLELVVHNQQVADEWLLKLNVTCPGALPRLRKLRVHSEYILFYNNNVTGTPQELQDMSPNQEAHLLDAVCLRALEMGLPDTGLVKIQKRPPGPPDPRAPRVELFLGETRQKGTVFYTPLLKVTQSVDCEVCLALERASPKVPPSLPFAARLPALMSGEWVSTRCETRPMGLFLRRRLKVTGRSWDAEFRFFSDSKCSTATLVASAQGHYSAAKTPANRIPGASDFDFMVDKGFLTLHDKALVASLQKDKKCGAPGVWQLGVKRDLTPSKGCPPLGIVIPTTEYELVRVEVDSQGNTLLYLGHSESTKKGEPKKRPTAFQPPLLQCNAPELPPLTHFLNSYNRAPPPGGSSVVAVAIVIALIARH</sequence>
<organism evidence="7 8">
    <name type="scientific">Apolygus lucorum</name>
    <name type="common">Small green plant bug</name>
    <name type="synonym">Lygocoris lucorum</name>
    <dbReference type="NCBI Taxonomy" id="248454"/>
    <lineage>
        <taxon>Eukaryota</taxon>
        <taxon>Metazoa</taxon>
        <taxon>Ecdysozoa</taxon>
        <taxon>Arthropoda</taxon>
        <taxon>Hexapoda</taxon>
        <taxon>Insecta</taxon>
        <taxon>Pterygota</taxon>
        <taxon>Neoptera</taxon>
        <taxon>Paraneoptera</taxon>
        <taxon>Hemiptera</taxon>
        <taxon>Heteroptera</taxon>
        <taxon>Panheteroptera</taxon>
        <taxon>Cimicomorpha</taxon>
        <taxon>Miridae</taxon>
        <taxon>Mirini</taxon>
        <taxon>Apolygus</taxon>
    </lineage>
</organism>